<feature type="domain" description="KilA-N" evidence="1">
    <location>
        <begin position="1"/>
        <end position="91"/>
    </location>
</feature>
<protein>
    <submittedName>
        <fullName evidence="2">KilA-N domain-containing protein</fullName>
    </submittedName>
</protein>
<dbReference type="Proteomes" id="UP001139095">
    <property type="component" value="Unassembled WGS sequence"/>
</dbReference>
<accession>A0A9X1RUL1</accession>
<dbReference type="SMART" id="SM01252">
    <property type="entry name" value="KilA-N"/>
    <property type="match status" value="1"/>
</dbReference>
<comment type="caution">
    <text evidence="2">The sequence shown here is derived from an EMBL/GenBank/DDBJ whole genome shotgun (WGS) entry which is preliminary data.</text>
</comment>
<sequence>MRTLDGLYCLNDLHEVSGASKKHQPANFLRLETTQELITEVENSSDLRNIAVNKNQSRSGGTWVCKELVYAYAMWISPKFNLEVIRSFDHSVSA</sequence>
<name>A0A9X1RUL1_9GAMM</name>
<dbReference type="InterPro" id="IPR017880">
    <property type="entry name" value="KilA_N"/>
</dbReference>
<keyword evidence="3" id="KW-1185">Reference proteome</keyword>
<evidence type="ECO:0000313" key="2">
    <source>
        <dbReference type="EMBL" id="MCB5163208.1"/>
    </source>
</evidence>
<dbReference type="Pfam" id="PF04383">
    <property type="entry name" value="KilA-N"/>
    <property type="match status" value="1"/>
</dbReference>
<reference evidence="2" key="1">
    <citation type="submission" date="2021-10" db="EMBL/GenBank/DDBJ databases">
        <title>Marinomonas pontica sp. nov., isolated from the Black Sea.</title>
        <authorList>
            <person name="Zhao L.-H."/>
            <person name="Xue J.-H."/>
        </authorList>
    </citation>
    <scope>NUCLEOTIDE SEQUENCE</scope>
    <source>
        <strain evidence="2">E8</strain>
    </source>
</reference>
<evidence type="ECO:0000259" key="1">
    <source>
        <dbReference type="PROSITE" id="PS51301"/>
    </source>
</evidence>
<organism evidence="2 3">
    <name type="scientific">Marinomonas algarum</name>
    <dbReference type="NCBI Taxonomy" id="2883105"/>
    <lineage>
        <taxon>Bacteria</taxon>
        <taxon>Pseudomonadati</taxon>
        <taxon>Pseudomonadota</taxon>
        <taxon>Gammaproteobacteria</taxon>
        <taxon>Oceanospirillales</taxon>
        <taxon>Oceanospirillaceae</taxon>
        <taxon>Marinomonas</taxon>
    </lineage>
</organism>
<dbReference type="InterPro" id="IPR018004">
    <property type="entry name" value="KilA/APSES_HTH"/>
</dbReference>
<dbReference type="PROSITE" id="PS51301">
    <property type="entry name" value="KILA_N"/>
    <property type="match status" value="1"/>
</dbReference>
<proteinExistence type="predicted"/>
<gene>
    <name evidence="2" type="ORF">LG368_15225</name>
</gene>
<evidence type="ECO:0000313" key="3">
    <source>
        <dbReference type="Proteomes" id="UP001139095"/>
    </source>
</evidence>
<dbReference type="EMBL" id="JAJATW010000057">
    <property type="protein sequence ID" value="MCB5163208.1"/>
    <property type="molecule type" value="Genomic_DNA"/>
</dbReference>
<dbReference type="AlphaFoldDB" id="A0A9X1RUL1"/>